<name>A0ACD0NQF4_9BASI</name>
<organism evidence="1 2">
    <name type="scientific">Violaceomyces palustris</name>
    <dbReference type="NCBI Taxonomy" id="1673888"/>
    <lineage>
        <taxon>Eukaryota</taxon>
        <taxon>Fungi</taxon>
        <taxon>Dikarya</taxon>
        <taxon>Basidiomycota</taxon>
        <taxon>Ustilaginomycotina</taxon>
        <taxon>Ustilaginomycetes</taxon>
        <taxon>Violaceomycetales</taxon>
        <taxon>Violaceomycetaceae</taxon>
        <taxon>Violaceomyces</taxon>
    </lineage>
</organism>
<dbReference type="EMBL" id="KZ820282">
    <property type="protein sequence ID" value="PWN48034.1"/>
    <property type="molecule type" value="Genomic_DNA"/>
</dbReference>
<evidence type="ECO:0000313" key="2">
    <source>
        <dbReference type="Proteomes" id="UP000245626"/>
    </source>
</evidence>
<protein>
    <submittedName>
        <fullName evidence="1">General substrate transporter</fullName>
    </submittedName>
</protein>
<dbReference type="Proteomes" id="UP000245626">
    <property type="component" value="Unassembled WGS sequence"/>
</dbReference>
<gene>
    <name evidence="1" type="ORF">IE53DRAFT_389800</name>
</gene>
<reference evidence="1 2" key="1">
    <citation type="journal article" date="2018" name="Mol. Biol. Evol.">
        <title>Broad Genomic Sampling Reveals a Smut Pathogenic Ancestry of the Fungal Clade Ustilaginomycotina.</title>
        <authorList>
            <person name="Kijpornyongpan T."/>
            <person name="Mondo S.J."/>
            <person name="Barry K."/>
            <person name="Sandor L."/>
            <person name="Lee J."/>
            <person name="Lipzen A."/>
            <person name="Pangilinan J."/>
            <person name="LaButti K."/>
            <person name="Hainaut M."/>
            <person name="Henrissat B."/>
            <person name="Grigoriev I.V."/>
            <person name="Spatafora J.W."/>
            <person name="Aime M.C."/>
        </authorList>
    </citation>
    <scope>NUCLEOTIDE SEQUENCE [LARGE SCALE GENOMIC DNA]</scope>
    <source>
        <strain evidence="1 2">SA 807</strain>
    </source>
</reference>
<keyword evidence="2" id="KW-1185">Reference proteome</keyword>
<proteinExistence type="predicted"/>
<accession>A0ACD0NQF4</accession>
<sequence>MTLKPKTYTFLCGCFVALGSMLFGYDLGVIAGVLPAKDFIRVMGNPDKDYVGFISSSLTLGAFVACIPASLLADRFSRRSTIFVGSIIFLLGGCLQTAAKNREMMLAGRFFAGLAIGVLSMMAPLYQSEIAHPSIRGRLTTLQQFFLGIGATIASFVIFGISETQADTPFEWRFPLGLQMLPCLPLAAMIFFMPESPRWLMMVGRERESLETLARLHSSGDLDDALVRAEFSEMKSALIKESKEETGWMSLVTDAQNFRKLMLGITIQFSVQMTGVSCIQYYAPAIFEEIGFDKRMTFLFQSVNSIIALIGEAACVLYIDRLGRRGPLIFSNVISGSTFAVGTAIQAKYPASAKNTSASYAFVMMTWIFNFFFSAGIGPLGWAYPVEIFNTSIRAKATSITSMSSWISNFLIGQVSPKAFDSLGWKYYILFAIFGFTNAITIWAFFPETKGRTLEEMDEYFEKTHWIVPLSDYKPKLSRDDREEELRRGVLHQGITDETEVRVVQKQEKQEEEEEEEKKKGDLDPDYSLGISTSIA</sequence>
<evidence type="ECO:0000313" key="1">
    <source>
        <dbReference type="EMBL" id="PWN48034.1"/>
    </source>
</evidence>